<dbReference type="AlphaFoldDB" id="A0AA35L1J4"/>
<evidence type="ECO:0000256" key="1">
    <source>
        <dbReference type="SAM" id="MobiDB-lite"/>
    </source>
</evidence>
<evidence type="ECO:0000313" key="2">
    <source>
        <dbReference type="EMBL" id="CAI5787542.1"/>
    </source>
</evidence>
<reference evidence="2" key="1">
    <citation type="submission" date="2022-12" db="EMBL/GenBank/DDBJ databases">
        <authorList>
            <person name="Alioto T."/>
            <person name="Alioto T."/>
            <person name="Gomez Garrido J."/>
        </authorList>
    </citation>
    <scope>NUCLEOTIDE SEQUENCE</scope>
</reference>
<dbReference type="EMBL" id="OX395136">
    <property type="protein sequence ID" value="CAI5787542.1"/>
    <property type="molecule type" value="Genomic_DNA"/>
</dbReference>
<accession>A0AA35L1J4</accession>
<feature type="region of interest" description="Disordered" evidence="1">
    <location>
        <begin position="1"/>
        <end position="21"/>
    </location>
</feature>
<dbReference type="Proteomes" id="UP001178461">
    <property type="component" value="Chromosome 11"/>
</dbReference>
<sequence length="85" mass="9616">MLRLPKRRAAYGGQRVQKSKPAPCLPWPLQAASRPVGRIHQLPIWNNGLEMYVILLAKYTVIPVSSRAELPELADQKEHQGFSEI</sequence>
<organism evidence="2 3">
    <name type="scientific">Podarcis lilfordi</name>
    <name type="common">Lilford's wall lizard</name>
    <dbReference type="NCBI Taxonomy" id="74358"/>
    <lineage>
        <taxon>Eukaryota</taxon>
        <taxon>Metazoa</taxon>
        <taxon>Chordata</taxon>
        <taxon>Craniata</taxon>
        <taxon>Vertebrata</taxon>
        <taxon>Euteleostomi</taxon>
        <taxon>Lepidosauria</taxon>
        <taxon>Squamata</taxon>
        <taxon>Bifurcata</taxon>
        <taxon>Unidentata</taxon>
        <taxon>Episquamata</taxon>
        <taxon>Laterata</taxon>
        <taxon>Lacertibaenia</taxon>
        <taxon>Lacertidae</taxon>
        <taxon>Podarcis</taxon>
    </lineage>
</organism>
<protein>
    <submittedName>
        <fullName evidence="2">Uncharacterized protein</fullName>
    </submittedName>
</protein>
<name>A0AA35L1J4_9SAUR</name>
<proteinExistence type="predicted"/>
<keyword evidence="3" id="KW-1185">Reference proteome</keyword>
<evidence type="ECO:0000313" key="3">
    <source>
        <dbReference type="Proteomes" id="UP001178461"/>
    </source>
</evidence>
<gene>
    <name evidence="2" type="ORF">PODLI_1B041928</name>
</gene>